<sequence>MTTARQANLCAKCSPIFMVPCRGRVFCDGCGKSCFTVVPAVLPEPVSESSPRRSPRQGSKEDSRDSVVNVPIQKNSYYRETATKAPPVPSLPRGPSQAISPSAPSSTLTIPPGTSSASSKLTKSHYRPRVLQGRPSLGTGRFKISLPAPTESVAADSQPSSEVLLERYVKGEIPIRSGANGRWELQCNQCLQWVNTGIIIAVSSLQYAGHFTSLGSHMGGKKCSLAASLRSALTVLPQDDPPLPTPARLKSANGPDSTGRRKAIRLPLVNSASGPPPDTPTIEYQTLNLLLADLNRLLRQPHAEQPFNFEGTCSIVSDPVIVYSARVQQVAWEVIWQTVLAFDIHNLSITHTNHGIAGTRIHAAAIWMGGPLRPGISPPCPCLHCEHQLTIIVREDIRKRHMMRGERIHLGLRHLVT</sequence>
<dbReference type="EMBL" id="JARKIB010000005">
    <property type="protein sequence ID" value="KAJ7779707.1"/>
    <property type="molecule type" value="Genomic_DNA"/>
</dbReference>
<dbReference type="Proteomes" id="UP001215598">
    <property type="component" value="Unassembled WGS sequence"/>
</dbReference>
<evidence type="ECO:0000256" key="1">
    <source>
        <dbReference type="SAM" id="MobiDB-lite"/>
    </source>
</evidence>
<comment type="caution">
    <text evidence="2">The sequence shown here is derived from an EMBL/GenBank/DDBJ whole genome shotgun (WGS) entry which is preliminary data.</text>
</comment>
<feature type="compositionally biased region" description="Low complexity" evidence="1">
    <location>
        <begin position="95"/>
        <end position="106"/>
    </location>
</feature>
<dbReference type="AlphaFoldDB" id="A0AAD7K711"/>
<organism evidence="2 3">
    <name type="scientific">Mycena metata</name>
    <dbReference type="NCBI Taxonomy" id="1033252"/>
    <lineage>
        <taxon>Eukaryota</taxon>
        <taxon>Fungi</taxon>
        <taxon>Dikarya</taxon>
        <taxon>Basidiomycota</taxon>
        <taxon>Agaricomycotina</taxon>
        <taxon>Agaricomycetes</taxon>
        <taxon>Agaricomycetidae</taxon>
        <taxon>Agaricales</taxon>
        <taxon>Marasmiineae</taxon>
        <taxon>Mycenaceae</taxon>
        <taxon>Mycena</taxon>
    </lineage>
</organism>
<evidence type="ECO:0000313" key="3">
    <source>
        <dbReference type="Proteomes" id="UP001215598"/>
    </source>
</evidence>
<feature type="region of interest" description="Disordered" evidence="1">
    <location>
        <begin position="237"/>
        <end position="260"/>
    </location>
</feature>
<evidence type="ECO:0000313" key="2">
    <source>
        <dbReference type="EMBL" id="KAJ7779707.1"/>
    </source>
</evidence>
<keyword evidence="3" id="KW-1185">Reference proteome</keyword>
<accession>A0AAD7K711</accession>
<proteinExistence type="predicted"/>
<gene>
    <name evidence="2" type="ORF">B0H16DRAFT_1499636</name>
</gene>
<reference evidence="2" key="1">
    <citation type="submission" date="2023-03" db="EMBL/GenBank/DDBJ databases">
        <title>Massive genome expansion in bonnet fungi (Mycena s.s.) driven by repeated elements and novel gene families across ecological guilds.</title>
        <authorList>
            <consortium name="Lawrence Berkeley National Laboratory"/>
            <person name="Harder C.B."/>
            <person name="Miyauchi S."/>
            <person name="Viragh M."/>
            <person name="Kuo A."/>
            <person name="Thoen E."/>
            <person name="Andreopoulos B."/>
            <person name="Lu D."/>
            <person name="Skrede I."/>
            <person name="Drula E."/>
            <person name="Henrissat B."/>
            <person name="Morin E."/>
            <person name="Kohler A."/>
            <person name="Barry K."/>
            <person name="LaButti K."/>
            <person name="Morin E."/>
            <person name="Salamov A."/>
            <person name="Lipzen A."/>
            <person name="Mereny Z."/>
            <person name="Hegedus B."/>
            <person name="Baldrian P."/>
            <person name="Stursova M."/>
            <person name="Weitz H."/>
            <person name="Taylor A."/>
            <person name="Grigoriev I.V."/>
            <person name="Nagy L.G."/>
            <person name="Martin F."/>
            <person name="Kauserud H."/>
        </authorList>
    </citation>
    <scope>NUCLEOTIDE SEQUENCE</scope>
    <source>
        <strain evidence="2">CBHHK182m</strain>
    </source>
</reference>
<protein>
    <submittedName>
        <fullName evidence="2">Uncharacterized protein</fullName>
    </submittedName>
</protein>
<feature type="compositionally biased region" description="Polar residues" evidence="1">
    <location>
        <begin position="107"/>
        <end position="121"/>
    </location>
</feature>
<feature type="region of interest" description="Disordered" evidence="1">
    <location>
        <begin position="45"/>
        <end position="141"/>
    </location>
</feature>
<name>A0AAD7K711_9AGAR</name>